<dbReference type="InterPro" id="IPR000182">
    <property type="entry name" value="GNAT_dom"/>
</dbReference>
<dbReference type="PANTHER" id="PTHR43877">
    <property type="entry name" value="AMINOALKYLPHOSPHONATE N-ACETYLTRANSFERASE-RELATED-RELATED"/>
    <property type="match status" value="1"/>
</dbReference>
<dbReference type="OrthoDB" id="5319888at2"/>
<dbReference type="EMBL" id="UNRR01000041">
    <property type="protein sequence ID" value="SYZ79846.1"/>
    <property type="molecule type" value="Genomic_DNA"/>
</dbReference>
<evidence type="ECO:0000256" key="2">
    <source>
        <dbReference type="ARBA" id="ARBA00023315"/>
    </source>
</evidence>
<organism evidence="4 5">
    <name type="scientific">Trichococcus shcherbakoviae</name>
    <dbReference type="NCBI Taxonomy" id="2094020"/>
    <lineage>
        <taxon>Bacteria</taxon>
        <taxon>Bacillati</taxon>
        <taxon>Bacillota</taxon>
        <taxon>Bacilli</taxon>
        <taxon>Lactobacillales</taxon>
        <taxon>Carnobacteriaceae</taxon>
        <taxon>Trichococcus</taxon>
    </lineage>
</organism>
<dbReference type="InterPro" id="IPR016181">
    <property type="entry name" value="Acyl_CoA_acyltransferase"/>
</dbReference>
<evidence type="ECO:0000313" key="5">
    <source>
        <dbReference type="Proteomes" id="UP000262072"/>
    </source>
</evidence>
<evidence type="ECO:0000259" key="3">
    <source>
        <dbReference type="PROSITE" id="PS51186"/>
    </source>
</evidence>
<evidence type="ECO:0000256" key="1">
    <source>
        <dbReference type="ARBA" id="ARBA00022679"/>
    </source>
</evidence>
<protein>
    <submittedName>
        <fullName evidence="4">Acyl-coa n-acyltransferase</fullName>
    </submittedName>
</protein>
<dbReference type="GO" id="GO:0016747">
    <property type="term" value="F:acyltransferase activity, transferring groups other than amino-acyl groups"/>
    <property type="evidence" value="ECO:0007669"/>
    <property type="project" value="InterPro"/>
</dbReference>
<dbReference type="PROSITE" id="PS51186">
    <property type="entry name" value="GNAT"/>
    <property type="match status" value="1"/>
</dbReference>
<reference evidence="5" key="1">
    <citation type="submission" date="2018-05" db="EMBL/GenBank/DDBJ databases">
        <authorList>
            <person name="Strepis N."/>
        </authorList>
    </citation>
    <scope>NUCLEOTIDE SEQUENCE [LARGE SCALE GENOMIC DNA]</scope>
</reference>
<dbReference type="SUPFAM" id="SSF55729">
    <property type="entry name" value="Acyl-CoA N-acyltransferases (Nat)"/>
    <property type="match status" value="1"/>
</dbReference>
<gene>
    <name evidence="4" type="ORF">TART1_2722</name>
</gene>
<dbReference type="Gene3D" id="3.40.630.30">
    <property type="match status" value="1"/>
</dbReference>
<keyword evidence="1 4" id="KW-0808">Transferase</keyword>
<dbReference type="RefSeq" id="WP_119093906.1">
    <property type="nucleotide sequence ID" value="NZ_UNRR01000041.1"/>
</dbReference>
<keyword evidence="2 4" id="KW-0012">Acyltransferase</keyword>
<accession>A0A383TIQ5</accession>
<name>A0A383TIQ5_9LACT</name>
<dbReference type="Proteomes" id="UP000262072">
    <property type="component" value="Unassembled WGS sequence"/>
</dbReference>
<dbReference type="AlphaFoldDB" id="A0A383TIQ5"/>
<proteinExistence type="predicted"/>
<dbReference type="CDD" id="cd04301">
    <property type="entry name" value="NAT_SF"/>
    <property type="match status" value="1"/>
</dbReference>
<dbReference type="PANTHER" id="PTHR43877:SF2">
    <property type="entry name" value="AMINOALKYLPHOSPHONATE N-ACETYLTRANSFERASE-RELATED"/>
    <property type="match status" value="1"/>
</dbReference>
<feature type="domain" description="N-acetyltransferase" evidence="3">
    <location>
        <begin position="1"/>
        <end position="187"/>
    </location>
</feature>
<sequence>MIRKAIKEDCPELYDLIHEIFVDMELPLLNLLEPDVLKAAVVRAMQEDVYRFSYRNGLVYEENVEILGCCFGYPGASEPIIDAALQTAFDKMYITAARLFPDSETFAGEWYLDSIVTKQSARGKGVAYQLLQALPTLASAAGETVIGLNCEKDNLQAKKLYEKVGFRTVSERTLSGHVYDHMQWELERIADIKEKISRRL</sequence>
<dbReference type="InterPro" id="IPR050832">
    <property type="entry name" value="Bact_Acetyltransf"/>
</dbReference>
<dbReference type="Pfam" id="PF00583">
    <property type="entry name" value="Acetyltransf_1"/>
    <property type="match status" value="1"/>
</dbReference>
<evidence type="ECO:0000313" key="4">
    <source>
        <dbReference type="EMBL" id="SYZ79846.1"/>
    </source>
</evidence>